<sequence>MSQLSEKRVGQELGGDALPKRRVIIGQTSLPESDQPNTDSAKK</sequence>
<dbReference type="EMBL" id="JAVFKD010000001">
    <property type="protein sequence ID" value="KAK5998778.1"/>
    <property type="molecule type" value="Genomic_DNA"/>
</dbReference>
<organism evidence="2 3">
    <name type="scientific">Cladobotryum mycophilum</name>
    <dbReference type="NCBI Taxonomy" id="491253"/>
    <lineage>
        <taxon>Eukaryota</taxon>
        <taxon>Fungi</taxon>
        <taxon>Dikarya</taxon>
        <taxon>Ascomycota</taxon>
        <taxon>Pezizomycotina</taxon>
        <taxon>Sordariomycetes</taxon>
        <taxon>Hypocreomycetidae</taxon>
        <taxon>Hypocreales</taxon>
        <taxon>Hypocreaceae</taxon>
        <taxon>Cladobotryum</taxon>
    </lineage>
</organism>
<comment type="caution">
    <text evidence="2">The sequence shown here is derived from an EMBL/GenBank/DDBJ whole genome shotgun (WGS) entry which is preliminary data.</text>
</comment>
<feature type="compositionally biased region" description="Polar residues" evidence="1">
    <location>
        <begin position="26"/>
        <end position="43"/>
    </location>
</feature>
<evidence type="ECO:0000256" key="1">
    <source>
        <dbReference type="SAM" id="MobiDB-lite"/>
    </source>
</evidence>
<proteinExistence type="predicted"/>
<feature type="compositionally biased region" description="Basic and acidic residues" evidence="1">
    <location>
        <begin position="1"/>
        <end position="10"/>
    </location>
</feature>
<evidence type="ECO:0000313" key="3">
    <source>
        <dbReference type="Proteomes" id="UP001338125"/>
    </source>
</evidence>
<dbReference type="Proteomes" id="UP001338125">
    <property type="component" value="Unassembled WGS sequence"/>
</dbReference>
<keyword evidence="3" id="KW-1185">Reference proteome</keyword>
<feature type="region of interest" description="Disordered" evidence="1">
    <location>
        <begin position="1"/>
        <end position="43"/>
    </location>
</feature>
<evidence type="ECO:0000313" key="2">
    <source>
        <dbReference type="EMBL" id="KAK5998778.1"/>
    </source>
</evidence>
<accession>A0ABR0T2X1</accession>
<reference evidence="2 3" key="1">
    <citation type="submission" date="2024-01" db="EMBL/GenBank/DDBJ databases">
        <title>Complete genome of Cladobotryum mycophilum ATHUM6906.</title>
        <authorList>
            <person name="Christinaki A.C."/>
            <person name="Myridakis A.I."/>
            <person name="Kouvelis V.N."/>
        </authorList>
    </citation>
    <scope>NUCLEOTIDE SEQUENCE [LARGE SCALE GENOMIC DNA]</scope>
    <source>
        <strain evidence="2 3">ATHUM6906</strain>
    </source>
</reference>
<protein>
    <submittedName>
        <fullName evidence="2">Uncharacterized protein</fullName>
    </submittedName>
</protein>
<gene>
    <name evidence="2" type="ORF">PT974_01161</name>
</gene>
<name>A0ABR0T2X1_9HYPO</name>